<dbReference type="OrthoDB" id="4034597at2759"/>
<protein>
    <submittedName>
        <fullName evidence="1">Uncharacterized protein</fullName>
    </submittedName>
</protein>
<evidence type="ECO:0000313" key="1">
    <source>
        <dbReference type="EMBL" id="EYC45424.1"/>
    </source>
</evidence>
<evidence type="ECO:0000313" key="2">
    <source>
        <dbReference type="Proteomes" id="UP000024635"/>
    </source>
</evidence>
<gene>
    <name evidence="1" type="primary">Acey_s0428.g1285</name>
    <name evidence="1" type="ORF">Y032_0428g1285</name>
</gene>
<comment type="caution">
    <text evidence="1">The sequence shown here is derived from an EMBL/GenBank/DDBJ whole genome shotgun (WGS) entry which is preliminary data.</text>
</comment>
<name>A0A016X026_9BILA</name>
<dbReference type="EMBL" id="JARK01000028">
    <property type="protein sequence ID" value="EYC45424.1"/>
    <property type="molecule type" value="Genomic_DNA"/>
</dbReference>
<accession>A0A016X026</accession>
<sequence length="150" mass="17133">MNWLQPGQRVFVEEREARHAEKLHEYSHLPWDSIYNVMTLGKIGSITDISEDWQTVVVRFYLWSRSDEFGIFNDGQLIRIVEMIRIDRHATSPWIAGKLELIASFVRGSPLSLYPAIAGGRGEVLGYSEGQRTTLESLEGLPKKKVLRSS</sequence>
<organism evidence="1 2">
    <name type="scientific">Ancylostoma ceylanicum</name>
    <dbReference type="NCBI Taxonomy" id="53326"/>
    <lineage>
        <taxon>Eukaryota</taxon>
        <taxon>Metazoa</taxon>
        <taxon>Ecdysozoa</taxon>
        <taxon>Nematoda</taxon>
        <taxon>Chromadorea</taxon>
        <taxon>Rhabditida</taxon>
        <taxon>Rhabditina</taxon>
        <taxon>Rhabditomorpha</taxon>
        <taxon>Strongyloidea</taxon>
        <taxon>Ancylostomatidae</taxon>
        <taxon>Ancylostomatinae</taxon>
        <taxon>Ancylostoma</taxon>
    </lineage>
</organism>
<dbReference type="AlphaFoldDB" id="A0A016X026"/>
<keyword evidence="2" id="KW-1185">Reference proteome</keyword>
<proteinExistence type="predicted"/>
<dbReference type="Proteomes" id="UP000024635">
    <property type="component" value="Unassembled WGS sequence"/>
</dbReference>
<reference evidence="2" key="1">
    <citation type="journal article" date="2015" name="Nat. Genet.">
        <title>The genome and transcriptome of the zoonotic hookworm Ancylostoma ceylanicum identify infection-specific gene families.</title>
        <authorList>
            <person name="Schwarz E.M."/>
            <person name="Hu Y."/>
            <person name="Antoshechkin I."/>
            <person name="Miller M.M."/>
            <person name="Sternberg P.W."/>
            <person name="Aroian R.V."/>
        </authorList>
    </citation>
    <scope>NUCLEOTIDE SEQUENCE</scope>
    <source>
        <strain evidence="2">HY135</strain>
    </source>
</reference>